<dbReference type="PANTHER" id="PTHR21327">
    <property type="entry name" value="GTP CYCLOHYDROLASE II-RELATED"/>
    <property type="match status" value="1"/>
</dbReference>
<organism evidence="6 7">
    <name type="scientific">Gordonia hankookensis</name>
    <dbReference type="NCBI Taxonomy" id="589403"/>
    <lineage>
        <taxon>Bacteria</taxon>
        <taxon>Bacillati</taxon>
        <taxon>Actinomycetota</taxon>
        <taxon>Actinomycetes</taxon>
        <taxon>Mycobacteriales</taxon>
        <taxon>Gordoniaceae</taxon>
        <taxon>Gordonia</taxon>
    </lineage>
</organism>
<keyword evidence="4" id="KW-0686">Riboflavin biosynthesis</keyword>
<accession>A0ABR7WCW1</accession>
<dbReference type="Proteomes" id="UP000602395">
    <property type="component" value="Unassembled WGS sequence"/>
</dbReference>
<comment type="caution">
    <text evidence="6">The sequence shown here is derived from an EMBL/GenBank/DDBJ whole genome shotgun (WGS) entry which is preliminary data.</text>
</comment>
<dbReference type="InterPro" id="IPR000422">
    <property type="entry name" value="DHBP_synthase_RibB"/>
</dbReference>
<evidence type="ECO:0000313" key="7">
    <source>
        <dbReference type="Proteomes" id="UP000602395"/>
    </source>
</evidence>
<evidence type="ECO:0000313" key="6">
    <source>
        <dbReference type="EMBL" id="MBD1319574.1"/>
    </source>
</evidence>
<comment type="function">
    <text evidence="1">Catalyzes the conversion of D-ribulose 5-phosphate to formate and 3,4-dihydroxy-2-butanone 4-phosphate.</text>
</comment>
<name>A0ABR7WCW1_9ACTN</name>
<keyword evidence="5" id="KW-0479">Metal-binding</keyword>
<dbReference type="EMBL" id="JACWMS010000002">
    <property type="protein sequence ID" value="MBD1319574.1"/>
    <property type="molecule type" value="Genomic_DNA"/>
</dbReference>
<evidence type="ECO:0000256" key="1">
    <source>
        <dbReference type="ARBA" id="ARBA00002284"/>
    </source>
</evidence>
<dbReference type="Gene3D" id="3.90.870.10">
    <property type="entry name" value="DHBP synthase"/>
    <property type="match status" value="1"/>
</dbReference>
<keyword evidence="7" id="KW-1185">Reference proteome</keyword>
<evidence type="ECO:0000256" key="5">
    <source>
        <dbReference type="ARBA" id="ARBA00022723"/>
    </source>
</evidence>
<dbReference type="EC" id="4.1.99.12" evidence="3"/>
<evidence type="ECO:0000256" key="2">
    <source>
        <dbReference type="ARBA" id="ARBA00004904"/>
    </source>
</evidence>
<evidence type="ECO:0000256" key="4">
    <source>
        <dbReference type="ARBA" id="ARBA00022619"/>
    </source>
</evidence>
<gene>
    <name evidence="6" type="ORF">IDF66_08235</name>
</gene>
<dbReference type="InterPro" id="IPR017945">
    <property type="entry name" value="DHBP_synth_RibB-like_a/b_dom"/>
</dbReference>
<dbReference type="Pfam" id="PF00926">
    <property type="entry name" value="DHBP_synthase"/>
    <property type="match status" value="1"/>
</dbReference>
<evidence type="ECO:0000256" key="3">
    <source>
        <dbReference type="ARBA" id="ARBA00012153"/>
    </source>
</evidence>
<protein>
    <recommendedName>
        <fullName evidence="3">3,4-dihydroxy-2-butanone-4-phosphate synthase</fullName>
        <ecNumber evidence="3">4.1.99.12</ecNumber>
    </recommendedName>
</protein>
<dbReference type="PANTHER" id="PTHR21327:SF18">
    <property type="entry name" value="3,4-DIHYDROXY-2-BUTANONE 4-PHOSPHATE SYNTHASE"/>
    <property type="match status" value="1"/>
</dbReference>
<comment type="pathway">
    <text evidence="2">Cofactor biosynthesis; riboflavin biosynthesis; 2-hydroxy-3-oxobutyl phosphate from D-ribulose 5-phosphate: step 1/1.</text>
</comment>
<sequence>MSAGSLLDLGMDFGDSLQDQGDSASAREAVSRLRRGEMVMICDDVSTSPRYDLVCVADRLTTEHTAFLVRHTSGFLQVALPDARCDRLQLPPVAPTVDRRASQQCVGVDAAAGTGTGISATDRTQTINTLGRRDCVPSDFTRPGHVLPVRVAVNPPWYELAGLALGLAESAGSVAAVFATLVGTGRRADGLLDRDEAEVFAARHHLQIIGYSVAGHVRGSRAG</sequence>
<proteinExistence type="predicted"/>
<reference evidence="6 7" key="1">
    <citation type="submission" date="2020-09" db="EMBL/GenBank/DDBJ databases">
        <title>Novel species in genus Gordonia.</title>
        <authorList>
            <person name="Zhang G."/>
        </authorList>
    </citation>
    <scope>NUCLEOTIDE SEQUENCE [LARGE SCALE GENOMIC DNA]</scope>
    <source>
        <strain evidence="6 7">ON-33</strain>
    </source>
</reference>
<dbReference type="SUPFAM" id="SSF55821">
    <property type="entry name" value="YrdC/RibB"/>
    <property type="match status" value="1"/>
</dbReference>